<reference evidence="14 15" key="1">
    <citation type="journal article" date="2018" name="BMC Genomics">
        <title>The genome of Naegleria lovaniensis, the basis for a comparative approach to unravel pathogenicity factors of the human pathogenic amoeba N. fowleri.</title>
        <authorList>
            <person name="Liechti N."/>
            <person name="Schurch N."/>
            <person name="Bruggmann R."/>
            <person name="Wittwer M."/>
        </authorList>
    </citation>
    <scope>NUCLEOTIDE SEQUENCE [LARGE SCALE GENOMIC DNA]</scope>
    <source>
        <strain evidence="14 15">ATCC 30569</strain>
    </source>
</reference>
<dbReference type="PRINTS" id="PR00111">
    <property type="entry name" value="ABHYDROLASE"/>
</dbReference>
<keyword evidence="3" id="KW-0378">Hydrolase</keyword>
<dbReference type="GO" id="GO:0005739">
    <property type="term" value="C:mitochondrion"/>
    <property type="evidence" value="ECO:0007669"/>
    <property type="project" value="UniProtKB-SubCell"/>
</dbReference>
<keyword evidence="15" id="KW-1185">Reference proteome</keyword>
<dbReference type="EC" id="3.1.2.22" evidence="2"/>
<evidence type="ECO:0000256" key="10">
    <source>
        <dbReference type="ARBA" id="ARBA00042704"/>
    </source>
</evidence>
<dbReference type="RefSeq" id="XP_044544338.1">
    <property type="nucleotide sequence ID" value="XM_044685682.1"/>
</dbReference>
<protein>
    <recommendedName>
        <fullName evidence="7">Palmitoyl-protein thioesterase ABHD10, mitochondrial</fullName>
        <ecNumber evidence="6">3.1.1.93</ecNumber>
        <ecNumber evidence="2">3.1.2.22</ecNumber>
    </recommendedName>
    <alternativeName>
        <fullName evidence="9">Acyl-protein thioesterase ABHD10</fullName>
    </alternativeName>
    <alternativeName>
        <fullName evidence="10">Alpha/beta hydrolase domain-containing protein 10</fullName>
    </alternativeName>
    <alternativeName>
        <fullName evidence="8">Mycophenolic acid acyl-glucuronide esterase, mitochondrial</fullName>
    </alternativeName>
</protein>
<dbReference type="PANTHER" id="PTHR16138:SF7">
    <property type="entry name" value="PALMITOYL-PROTEIN THIOESTERASE ABHD10, MITOCHONDRIAL"/>
    <property type="match status" value="1"/>
</dbReference>
<name>A0AA88GIF6_NAELO</name>
<keyword evidence="5" id="KW-0496">Mitochondrion</keyword>
<evidence type="ECO:0000256" key="11">
    <source>
        <dbReference type="ARBA" id="ARBA00046047"/>
    </source>
</evidence>
<evidence type="ECO:0000256" key="4">
    <source>
        <dbReference type="ARBA" id="ARBA00022946"/>
    </source>
</evidence>
<evidence type="ECO:0000256" key="2">
    <source>
        <dbReference type="ARBA" id="ARBA00012423"/>
    </source>
</evidence>
<dbReference type="InterPro" id="IPR008886">
    <property type="entry name" value="UPF0227/Esterase_YqiA"/>
</dbReference>
<evidence type="ECO:0000256" key="9">
    <source>
        <dbReference type="ARBA" id="ARBA00042645"/>
    </source>
</evidence>
<dbReference type="InterPro" id="IPR000073">
    <property type="entry name" value="AB_hydrolase_1"/>
</dbReference>
<dbReference type="EC" id="3.1.1.93" evidence="6"/>
<evidence type="ECO:0000256" key="6">
    <source>
        <dbReference type="ARBA" id="ARBA00039132"/>
    </source>
</evidence>
<comment type="catalytic activity">
    <reaction evidence="12">
        <text>S-hexadecanoyl-L-cysteinyl-[protein] + H2O = L-cysteinyl-[protein] + hexadecanoate + H(+)</text>
        <dbReference type="Rhea" id="RHEA:19233"/>
        <dbReference type="Rhea" id="RHEA-COMP:10131"/>
        <dbReference type="Rhea" id="RHEA-COMP:11032"/>
        <dbReference type="ChEBI" id="CHEBI:7896"/>
        <dbReference type="ChEBI" id="CHEBI:15377"/>
        <dbReference type="ChEBI" id="CHEBI:15378"/>
        <dbReference type="ChEBI" id="CHEBI:29950"/>
        <dbReference type="ChEBI" id="CHEBI:74151"/>
        <dbReference type="EC" id="3.1.2.22"/>
    </reaction>
    <physiologicalReaction direction="left-to-right" evidence="12">
        <dbReference type="Rhea" id="RHEA:19234"/>
    </physiologicalReaction>
</comment>
<gene>
    <name evidence="14" type="ORF">C9374_010168</name>
</gene>
<dbReference type="AlphaFoldDB" id="A0AA88GIF6"/>
<comment type="caution">
    <text evidence="14">The sequence shown here is derived from an EMBL/GenBank/DDBJ whole genome shotgun (WGS) entry which is preliminary data.</text>
</comment>
<evidence type="ECO:0000256" key="5">
    <source>
        <dbReference type="ARBA" id="ARBA00023128"/>
    </source>
</evidence>
<accession>A0AA88GIF6</accession>
<dbReference type="Proteomes" id="UP000816034">
    <property type="component" value="Unassembled WGS sequence"/>
</dbReference>
<proteinExistence type="predicted"/>
<dbReference type="InterPro" id="IPR029058">
    <property type="entry name" value="AB_hydrolase_fold"/>
</dbReference>
<dbReference type="GO" id="GO:0008474">
    <property type="term" value="F:palmitoyl-(protein) hydrolase activity"/>
    <property type="evidence" value="ECO:0007669"/>
    <property type="project" value="UniProtKB-EC"/>
</dbReference>
<dbReference type="GO" id="GO:0004553">
    <property type="term" value="F:hydrolase activity, hydrolyzing O-glycosyl compounds"/>
    <property type="evidence" value="ECO:0007669"/>
    <property type="project" value="TreeGrafter"/>
</dbReference>
<sequence length="267" mass="30683">MSLQTLKRRVSSLEYRYVFLHGFASGPSTRKGQHLKEFFAKQSIPLFIPDLNIPSFEELQVSLILKFLENNLNIEEKKDDTKDIKSIKWRIIASSLGGFIATRFAELYPERVDSLLLLAPAFDLPERWKNRLNLEEWKSNGALSVYNYKSKCMNAVKYIFYQDLKENHPSYPIPTKLLMDLVNNNKDQSLKETCHSDSSTTITIVHGKQDSSVPLDTTEEFIRKCNEAVPASGDTIDVHIVEDGHELTEPSTLSLFEKIISEKWLLR</sequence>
<evidence type="ECO:0000256" key="8">
    <source>
        <dbReference type="ARBA" id="ARBA00041520"/>
    </source>
</evidence>
<evidence type="ECO:0000313" key="15">
    <source>
        <dbReference type="Proteomes" id="UP000816034"/>
    </source>
</evidence>
<comment type="subcellular location">
    <subcellularLocation>
        <location evidence="1">Mitochondrion</location>
    </subcellularLocation>
</comment>
<dbReference type="InterPro" id="IPR052382">
    <property type="entry name" value="ABHD10_acyl-thioesterase"/>
</dbReference>
<dbReference type="Pfam" id="PF05728">
    <property type="entry name" value="UPF0227"/>
    <property type="match status" value="1"/>
</dbReference>
<dbReference type="SUPFAM" id="SSF53474">
    <property type="entry name" value="alpha/beta-Hydrolases"/>
    <property type="match status" value="1"/>
</dbReference>
<comment type="catalytic activity">
    <reaction evidence="13">
        <text>mycophenolic acid O-acyl-beta-D-glucuronide + H2O = mycophenolate + D-glucuronate + H(+)</text>
        <dbReference type="Rhea" id="RHEA:34179"/>
        <dbReference type="ChEBI" id="CHEBI:15377"/>
        <dbReference type="ChEBI" id="CHEBI:15378"/>
        <dbReference type="ChEBI" id="CHEBI:58720"/>
        <dbReference type="ChEBI" id="CHEBI:62932"/>
        <dbReference type="ChEBI" id="CHEBI:66982"/>
        <dbReference type="EC" id="3.1.1.93"/>
    </reaction>
    <physiologicalReaction direction="left-to-right" evidence="13">
        <dbReference type="Rhea" id="RHEA:34180"/>
    </physiologicalReaction>
</comment>
<dbReference type="PANTHER" id="PTHR16138">
    <property type="entry name" value="MYCOPHENOLIC ACID ACYL-GLUCURONIDE ESTERASE, MITOCHONDRIAL"/>
    <property type="match status" value="1"/>
</dbReference>
<dbReference type="EMBL" id="PYSW02000040">
    <property type="protein sequence ID" value="KAG2375164.1"/>
    <property type="molecule type" value="Genomic_DNA"/>
</dbReference>
<comment type="function">
    <text evidence="11">Acts as an acyl-protein thioesterase that hydrolyzes fatty acids from acylated residues in proteins. Regulates the mitochondrial S-depalmitoylation of the nucleophilic active site residue of peroxiredoxin-5/PRDX5, a key antioxidant protein, therefore modulating mitochondrial antioxidant ability. Also catalyzes the deglucuronidation of mycophenolic acid acyl-glucuronide, an active metabolite of the immunosuppressant drug mycophenolate.</text>
</comment>
<dbReference type="Gene3D" id="3.40.50.1820">
    <property type="entry name" value="alpha/beta hydrolase"/>
    <property type="match status" value="1"/>
</dbReference>
<evidence type="ECO:0000313" key="14">
    <source>
        <dbReference type="EMBL" id="KAG2375164.1"/>
    </source>
</evidence>
<keyword evidence="4" id="KW-0809">Transit peptide</keyword>
<evidence type="ECO:0000256" key="1">
    <source>
        <dbReference type="ARBA" id="ARBA00004173"/>
    </source>
</evidence>
<evidence type="ECO:0000256" key="3">
    <source>
        <dbReference type="ARBA" id="ARBA00022801"/>
    </source>
</evidence>
<dbReference type="GeneID" id="68102622"/>
<evidence type="ECO:0000256" key="12">
    <source>
        <dbReference type="ARBA" id="ARBA00047409"/>
    </source>
</evidence>
<organism evidence="14 15">
    <name type="scientific">Naegleria lovaniensis</name>
    <name type="common">Amoeba</name>
    <dbReference type="NCBI Taxonomy" id="51637"/>
    <lineage>
        <taxon>Eukaryota</taxon>
        <taxon>Discoba</taxon>
        <taxon>Heterolobosea</taxon>
        <taxon>Tetramitia</taxon>
        <taxon>Eutetramitia</taxon>
        <taxon>Vahlkampfiidae</taxon>
        <taxon>Naegleria</taxon>
    </lineage>
</organism>
<dbReference type="GO" id="GO:0102390">
    <property type="term" value="F:mycophenolic acid acyl-glucuronide esterase activity"/>
    <property type="evidence" value="ECO:0007669"/>
    <property type="project" value="UniProtKB-EC"/>
</dbReference>
<evidence type="ECO:0000256" key="7">
    <source>
        <dbReference type="ARBA" id="ARBA00039314"/>
    </source>
</evidence>
<evidence type="ECO:0000256" key="13">
    <source>
        <dbReference type="ARBA" id="ARBA00047972"/>
    </source>
</evidence>